<name>A0A8S3U489_MYTED</name>
<dbReference type="Gene3D" id="3.40.50.1820">
    <property type="entry name" value="alpha/beta hydrolase"/>
    <property type="match status" value="1"/>
</dbReference>
<dbReference type="Proteomes" id="UP000683360">
    <property type="component" value="Unassembled WGS sequence"/>
</dbReference>
<organism evidence="4 5">
    <name type="scientific">Mytilus edulis</name>
    <name type="common">Blue mussel</name>
    <dbReference type="NCBI Taxonomy" id="6550"/>
    <lineage>
        <taxon>Eukaryota</taxon>
        <taxon>Metazoa</taxon>
        <taxon>Spiralia</taxon>
        <taxon>Lophotrochozoa</taxon>
        <taxon>Mollusca</taxon>
        <taxon>Bivalvia</taxon>
        <taxon>Autobranchia</taxon>
        <taxon>Pteriomorphia</taxon>
        <taxon>Mytilida</taxon>
        <taxon>Mytiloidea</taxon>
        <taxon>Mytilidae</taxon>
        <taxon>Mytilinae</taxon>
        <taxon>Mytilus</taxon>
    </lineage>
</organism>
<evidence type="ECO:0000259" key="3">
    <source>
        <dbReference type="Pfam" id="PF00561"/>
    </source>
</evidence>
<dbReference type="PANTHER" id="PTHR42886:SF29">
    <property type="entry name" value="PUMMELIG, ISOFORM A"/>
    <property type="match status" value="1"/>
</dbReference>
<dbReference type="InterPro" id="IPR000073">
    <property type="entry name" value="AB_hydrolase_1"/>
</dbReference>
<dbReference type="EMBL" id="CAJPWZ010002579">
    <property type="protein sequence ID" value="CAG2240981.1"/>
    <property type="molecule type" value="Genomic_DNA"/>
</dbReference>
<feature type="region of interest" description="Disordered" evidence="2">
    <location>
        <begin position="1"/>
        <end position="28"/>
    </location>
</feature>
<evidence type="ECO:0000313" key="5">
    <source>
        <dbReference type="Proteomes" id="UP000683360"/>
    </source>
</evidence>
<dbReference type="PRINTS" id="PR00111">
    <property type="entry name" value="ABHYDROLASE"/>
</dbReference>
<dbReference type="AlphaFoldDB" id="A0A8S3U489"/>
<comment type="caution">
    <text evidence="4">The sequence shown here is derived from an EMBL/GenBank/DDBJ whole genome shotgun (WGS) entry which is preliminary data.</text>
</comment>
<dbReference type="InterPro" id="IPR029058">
    <property type="entry name" value="AB_hydrolase_fold"/>
</dbReference>
<dbReference type="GO" id="GO:0005739">
    <property type="term" value="C:mitochondrion"/>
    <property type="evidence" value="ECO:0007669"/>
    <property type="project" value="TreeGrafter"/>
</dbReference>
<protein>
    <submittedName>
        <fullName evidence="4">ABHD4</fullName>
    </submittedName>
</protein>
<dbReference type="Pfam" id="PF00561">
    <property type="entry name" value="Abhydrolase_1"/>
    <property type="match status" value="1"/>
</dbReference>
<feature type="domain" description="AB hydrolase-1" evidence="3">
    <location>
        <begin position="83"/>
        <end position="335"/>
    </location>
</feature>
<dbReference type="OrthoDB" id="7457040at2759"/>
<evidence type="ECO:0000256" key="1">
    <source>
        <dbReference type="ARBA" id="ARBA00038097"/>
    </source>
</evidence>
<dbReference type="GO" id="GO:0055088">
    <property type="term" value="P:lipid homeostasis"/>
    <property type="evidence" value="ECO:0007669"/>
    <property type="project" value="TreeGrafter"/>
</dbReference>
<evidence type="ECO:0000256" key="2">
    <source>
        <dbReference type="SAM" id="MobiDB-lite"/>
    </source>
</evidence>
<evidence type="ECO:0000313" key="4">
    <source>
        <dbReference type="EMBL" id="CAG2240981.1"/>
    </source>
</evidence>
<dbReference type="GO" id="GO:0052689">
    <property type="term" value="F:carboxylic ester hydrolase activity"/>
    <property type="evidence" value="ECO:0007669"/>
    <property type="project" value="TreeGrafter"/>
</dbReference>
<comment type="similarity">
    <text evidence="1">Belongs to the peptidase S33 family. ABHD4/ABHD5 subfamily.</text>
</comment>
<dbReference type="GO" id="GO:0042171">
    <property type="term" value="F:lysophosphatidic acid acyltransferase activity"/>
    <property type="evidence" value="ECO:0007669"/>
    <property type="project" value="TreeGrafter"/>
</dbReference>
<keyword evidence="5" id="KW-1185">Reference proteome</keyword>
<proteinExistence type="inferred from homology"/>
<feature type="compositionally biased region" description="Polar residues" evidence="2">
    <location>
        <begin position="1"/>
        <end position="24"/>
    </location>
</feature>
<accession>A0A8S3U489</accession>
<dbReference type="PANTHER" id="PTHR42886">
    <property type="entry name" value="RE40534P-RELATED"/>
    <property type="match status" value="1"/>
</dbReference>
<dbReference type="SUPFAM" id="SSF53474">
    <property type="entry name" value="alpha/beta-Hydrolases"/>
    <property type="match status" value="1"/>
</dbReference>
<reference evidence="4" key="1">
    <citation type="submission" date="2021-03" db="EMBL/GenBank/DDBJ databases">
        <authorList>
            <person name="Bekaert M."/>
        </authorList>
    </citation>
    <scope>NUCLEOTIDE SEQUENCE</scope>
</reference>
<sequence length="807" mass="92812">METQVTDLPTNNAEPTHHCQQPEQSCRKLPKWRPTSKAKLAEVEEKLLKAYLKIPYTTRMVQLSNPKHQLWTISINENHSGTPLVLVHGMGGGIGLWAKNLTELSKNRPVYAFDLIGFGKSSRPTLSTKTDVAEDQFVDSIEEWRKQMKLEKFILLGHSLGGYLSTSYALKYPERIQHLIPTDPWGYHEKPPETQMPTRYKILLGIGSLFYPMSFLRASGPFGPGLVKKFRSDIQNKFADALTDDTVSNYIYHCNARTPSGEIAFKSISLGPYIWAKNPMINRAVNLPKELPVSILYGSESWMDKTAGYQVQTARDSSYVTVQKIPDAGHHVYADRSDIFNVVVSEICKAADQNSVVSHDKLEDIILSFESTKDKEMNSVLIPDIYRLMSGPYHSIDNFTTLCEELEDHLDPSIDEVRMEKMISIMKRLRDYKIDEVFPKMNELFYTLTETVFSVVESQENWSLSESAKPSVARVILDKFQKMIVGGRILPKQTKNHEYKNLQDLKKLIENHEKIYQELQEQQKKCWVINDKVTFVTDLLQRKKTFFAEYEDKFSPKNHERRKDFMEFLQEKLERKMEKAAETTGKYQTMLYAESVAKDKVRQLESQILDSLKYGFNEKILSGLVFLKRVLSTVNTERSHDLMQHIQKLETESQHLVTNIVNTLSSKYNSVSPQEFHLQHRFSEELPDCEFTGYQDNLRQIKLKTLKKGEQQGTSNDKANKDGAIFTHCFTRQTYLHSRDVNNNTHPGFSAASFDTHAGCSAVPKGMIVKQKIATASSDVSFGWYKMQPWQQKKWTFFLKNSNTTLS</sequence>
<gene>
    <name evidence="4" type="ORF">MEDL_53325</name>
</gene>
<dbReference type="GO" id="GO:0006654">
    <property type="term" value="P:phosphatidic acid biosynthetic process"/>
    <property type="evidence" value="ECO:0007669"/>
    <property type="project" value="TreeGrafter"/>
</dbReference>